<evidence type="ECO:0000256" key="1">
    <source>
        <dbReference type="SAM" id="MobiDB-lite"/>
    </source>
</evidence>
<protein>
    <submittedName>
        <fullName evidence="3">AAA family ATPase</fullName>
    </submittedName>
</protein>
<feature type="region of interest" description="Disordered" evidence="1">
    <location>
        <begin position="352"/>
        <end position="372"/>
    </location>
</feature>
<comment type="caution">
    <text evidence="3">The sequence shown here is derived from an EMBL/GenBank/DDBJ whole genome shotgun (WGS) entry which is preliminary data.</text>
</comment>
<feature type="region of interest" description="Disordered" evidence="1">
    <location>
        <begin position="303"/>
        <end position="335"/>
    </location>
</feature>
<dbReference type="AlphaFoldDB" id="A0A7C2P579"/>
<name>A0A7C2P579_9PLAN</name>
<gene>
    <name evidence="3" type="ORF">ENQ76_14830</name>
</gene>
<dbReference type="InterPro" id="IPR003593">
    <property type="entry name" value="AAA+_ATPase"/>
</dbReference>
<dbReference type="EMBL" id="DSOK01000407">
    <property type="protein sequence ID" value="HEN16733.1"/>
    <property type="molecule type" value="Genomic_DNA"/>
</dbReference>
<dbReference type="CDD" id="cd00009">
    <property type="entry name" value="AAA"/>
    <property type="match status" value="1"/>
</dbReference>
<sequence>MYESFFGLARRPFSATPDPGCWFRCGHYQAALDELLICAEQGQGIGLLVAPPGVGKTLICERLIREIGEPFTSVLLRHATYNTRRGFLQTLLCELAQPFDKHTDQELRLGLAPVLRNLHQQGRALLVVVDEAHQLSESLLEELRILSDQAEDGQPIVRLILAGQFGLEEKLAHPALQALNQRVRAHVTLAPLTQAESADYLDFRITWGGGRTAELFTDEAVDLICRAADGVPRCLNQLCDHTLLMAYVNEQKPISVETVAAALEDLKHLPLPWNLPVSRSESLPFPSATVIGDDAHEDLGEVAWEPNPTADDNRRSVAEAEPSVEDPQAGDDAWPELTLSDEQPAADELTRGAISGASEPTTPPRFSPETFHEEPVLDRYTALDAGLEPPAAPTGAQTISAQFPGLPFTVTATLWGPDATVTERLDAIQDTLSAVQAVDRGVELLDLPQAPAPAPIPVVESVPDNGLESAESNRVEDQPAAAVFEFGDDAPFDSNDPNTGAVSVAAPATRSCRNLFTMLRRKQLGRCG</sequence>
<dbReference type="SUPFAM" id="SSF52540">
    <property type="entry name" value="P-loop containing nucleoside triphosphate hydrolases"/>
    <property type="match status" value="1"/>
</dbReference>
<dbReference type="InterPro" id="IPR052026">
    <property type="entry name" value="ExeA_AAA_ATPase_DNA-bind"/>
</dbReference>
<dbReference type="InterPro" id="IPR049945">
    <property type="entry name" value="AAA_22"/>
</dbReference>
<dbReference type="PANTHER" id="PTHR35894">
    <property type="entry name" value="GENERAL SECRETION PATHWAY PROTEIN A-RELATED"/>
    <property type="match status" value="1"/>
</dbReference>
<dbReference type="SMART" id="SM00382">
    <property type="entry name" value="AAA"/>
    <property type="match status" value="1"/>
</dbReference>
<reference evidence="3" key="1">
    <citation type="journal article" date="2020" name="mSystems">
        <title>Genome- and Community-Level Interaction Insights into Carbon Utilization and Element Cycling Functions of Hydrothermarchaeota in Hydrothermal Sediment.</title>
        <authorList>
            <person name="Zhou Z."/>
            <person name="Liu Y."/>
            <person name="Xu W."/>
            <person name="Pan J."/>
            <person name="Luo Z.H."/>
            <person name="Li M."/>
        </authorList>
    </citation>
    <scope>NUCLEOTIDE SEQUENCE [LARGE SCALE GENOMIC DNA]</scope>
    <source>
        <strain evidence="3">SpSt-339</strain>
    </source>
</reference>
<organism evidence="3">
    <name type="scientific">Schlesneria paludicola</name>
    <dbReference type="NCBI Taxonomy" id="360056"/>
    <lineage>
        <taxon>Bacteria</taxon>
        <taxon>Pseudomonadati</taxon>
        <taxon>Planctomycetota</taxon>
        <taxon>Planctomycetia</taxon>
        <taxon>Planctomycetales</taxon>
        <taxon>Planctomycetaceae</taxon>
        <taxon>Schlesneria</taxon>
    </lineage>
</organism>
<dbReference type="Pfam" id="PF13401">
    <property type="entry name" value="AAA_22"/>
    <property type="match status" value="1"/>
</dbReference>
<proteinExistence type="predicted"/>
<evidence type="ECO:0000259" key="2">
    <source>
        <dbReference type="SMART" id="SM00382"/>
    </source>
</evidence>
<evidence type="ECO:0000313" key="3">
    <source>
        <dbReference type="EMBL" id="HEN16733.1"/>
    </source>
</evidence>
<dbReference type="PANTHER" id="PTHR35894:SF1">
    <property type="entry name" value="PHOSPHORIBULOKINASE _ URIDINE KINASE FAMILY"/>
    <property type="match status" value="1"/>
</dbReference>
<feature type="domain" description="AAA+ ATPase" evidence="2">
    <location>
        <begin position="42"/>
        <end position="193"/>
    </location>
</feature>
<dbReference type="Gene3D" id="3.40.50.300">
    <property type="entry name" value="P-loop containing nucleotide triphosphate hydrolases"/>
    <property type="match status" value="1"/>
</dbReference>
<dbReference type="GO" id="GO:0016887">
    <property type="term" value="F:ATP hydrolysis activity"/>
    <property type="evidence" value="ECO:0007669"/>
    <property type="project" value="InterPro"/>
</dbReference>
<dbReference type="InterPro" id="IPR027417">
    <property type="entry name" value="P-loop_NTPase"/>
</dbReference>
<accession>A0A7C2P579</accession>